<dbReference type="PANTHER" id="PTHR37474">
    <property type="entry name" value="RNA LIGASE/CYCLIC NUCLEOTIDE PHOSPHODIESTERASE"/>
    <property type="match status" value="1"/>
</dbReference>
<dbReference type="EMBL" id="JALLBG020000215">
    <property type="protein sequence ID" value="KAL3758987.1"/>
    <property type="molecule type" value="Genomic_DNA"/>
</dbReference>
<dbReference type="Pfam" id="PF13563">
    <property type="entry name" value="2_5_RNA_ligase2"/>
    <property type="match status" value="1"/>
</dbReference>
<protein>
    <submittedName>
        <fullName evidence="1">Uncharacterized protein</fullName>
    </submittedName>
</protein>
<dbReference type="AlphaFoldDB" id="A0ABD3M5U4"/>
<sequence length="489" mass="56050">MDGRDAARLLKLELEIMHNNNYEILDSETGIDGHNNFVNNDAVMESGRAAARELLKEMNTIDGNDGILDESSTHLLQTSIDDSIQQTKLEESSSSNYFDLPSRKSHCMTICLVPPPSATEAWEQFTTVRRECKDPGFYRWPPHANILYPFIEPVYNSEDGAESSIEDQRISFRNELATQLSKAVEKIQPFDVTIDSFGTFGNNQRGVLWVYPKSHDKQTPHDNEDEQPLIRLHRLLEQQFPMCYDTRKTGAFNPHMTISHYANNDDALIAKENVESGWRSVSFHVPEIYMLERRGDDGQFKVSATIPLGVVNSKVVEFHDPPISFPAMPEVEEKWVHDERMDMKSRRKKNMKRDGSNPIMLLQGHRYFFGTKLSTKSFQHRSIVFAQHNDEHEASQHASNFVHSDIEWRLRPPEGTSRFNRLKVKLGAQILRLDCKLKGEKLPSVLCPRGGRALLEAYYKGQRKKKKIARFGFTTARGPSSAESELYLY</sequence>
<comment type="caution">
    <text evidence="1">The sequence shown here is derived from an EMBL/GenBank/DDBJ whole genome shotgun (WGS) entry which is preliminary data.</text>
</comment>
<evidence type="ECO:0000313" key="1">
    <source>
        <dbReference type="EMBL" id="KAL3758987.1"/>
    </source>
</evidence>
<dbReference type="Gene3D" id="3.90.1140.10">
    <property type="entry name" value="Cyclic phosphodiesterase"/>
    <property type="match status" value="1"/>
</dbReference>
<dbReference type="PANTHER" id="PTHR37474:SF1">
    <property type="entry name" value="2'-5' RNA LIGASE FAMILY PROTEIN"/>
    <property type="match status" value="1"/>
</dbReference>
<dbReference type="SUPFAM" id="SSF55144">
    <property type="entry name" value="LigT-like"/>
    <property type="match status" value="1"/>
</dbReference>
<name>A0ABD3M5U4_9STRA</name>
<proteinExistence type="predicted"/>
<gene>
    <name evidence="1" type="ORF">ACHAWU_003058</name>
</gene>
<accession>A0ABD3M5U4</accession>
<dbReference type="Proteomes" id="UP001530293">
    <property type="component" value="Unassembled WGS sequence"/>
</dbReference>
<dbReference type="InterPro" id="IPR009097">
    <property type="entry name" value="Cyclic_Pdiesterase"/>
</dbReference>
<reference evidence="1 2" key="1">
    <citation type="submission" date="2024-10" db="EMBL/GenBank/DDBJ databases">
        <title>Updated reference genomes for cyclostephanoid diatoms.</title>
        <authorList>
            <person name="Roberts W.R."/>
            <person name="Alverson A.J."/>
        </authorList>
    </citation>
    <scope>NUCLEOTIDE SEQUENCE [LARGE SCALE GENOMIC DNA]</scope>
    <source>
        <strain evidence="1 2">AJA232-27</strain>
    </source>
</reference>
<organism evidence="1 2">
    <name type="scientific">Discostella pseudostelligera</name>
    <dbReference type="NCBI Taxonomy" id="259834"/>
    <lineage>
        <taxon>Eukaryota</taxon>
        <taxon>Sar</taxon>
        <taxon>Stramenopiles</taxon>
        <taxon>Ochrophyta</taxon>
        <taxon>Bacillariophyta</taxon>
        <taxon>Coscinodiscophyceae</taxon>
        <taxon>Thalassiosirophycidae</taxon>
        <taxon>Stephanodiscales</taxon>
        <taxon>Stephanodiscaceae</taxon>
        <taxon>Discostella</taxon>
    </lineage>
</organism>
<keyword evidence="2" id="KW-1185">Reference proteome</keyword>
<evidence type="ECO:0000313" key="2">
    <source>
        <dbReference type="Proteomes" id="UP001530293"/>
    </source>
</evidence>